<evidence type="ECO:0000259" key="2">
    <source>
        <dbReference type="Pfam" id="PF09359"/>
    </source>
</evidence>
<evidence type="ECO:0000313" key="4">
    <source>
        <dbReference type="Proteomes" id="UP000549009"/>
    </source>
</evidence>
<dbReference type="Proteomes" id="UP000549009">
    <property type="component" value="Unassembled WGS sequence"/>
</dbReference>
<evidence type="ECO:0000313" key="3">
    <source>
        <dbReference type="EMBL" id="MBB5103687.1"/>
    </source>
</evidence>
<keyword evidence="4" id="KW-1185">Reference proteome</keyword>
<protein>
    <recommendedName>
        <fullName evidence="2">VTC domain-containing protein</fullName>
    </recommendedName>
</protein>
<sequence>MNPALRALSRAALAAHPVSLAELNARAELLARYDHGYLVPVEVFEDFAALLTDPRRRGGPFRALSIGGRRSFGYHSTYYDTPGLGTFHDHRQGRRLRYRIRERVYQDSGERQFEIKLKTGRGETVKHRQRMRGDEHALDDTRRGFLAGVLRGSYGVEAPASLTPSLVTHYRRATFVADGQRITCDAALVVRDVATGRTATADSGLVLVETKTRGKLTDADRVLHRYGLRAAEFTKYCGGLAAVRPDLGINRWARAVRVAFPRAVGGPGDPGDPGGPGGSGDPDGPGRPGRPGDGPDGER</sequence>
<organism evidence="3 4">
    <name type="scientific">Streptomyces spectabilis</name>
    <dbReference type="NCBI Taxonomy" id="68270"/>
    <lineage>
        <taxon>Bacteria</taxon>
        <taxon>Bacillati</taxon>
        <taxon>Actinomycetota</taxon>
        <taxon>Actinomycetes</taxon>
        <taxon>Kitasatosporales</taxon>
        <taxon>Streptomycetaceae</taxon>
        <taxon>Streptomyces</taxon>
    </lineage>
</organism>
<dbReference type="Pfam" id="PF09359">
    <property type="entry name" value="VTC"/>
    <property type="match status" value="1"/>
</dbReference>
<dbReference type="EMBL" id="JACHJD010000004">
    <property type="protein sequence ID" value="MBB5103687.1"/>
    <property type="molecule type" value="Genomic_DNA"/>
</dbReference>
<feature type="domain" description="VTC" evidence="2">
    <location>
        <begin position="68"/>
        <end position="243"/>
    </location>
</feature>
<feature type="compositionally biased region" description="Gly residues" evidence="1">
    <location>
        <begin position="265"/>
        <end position="299"/>
    </location>
</feature>
<comment type="caution">
    <text evidence="3">The sequence shown here is derived from an EMBL/GenBank/DDBJ whole genome shotgun (WGS) entry which is preliminary data.</text>
</comment>
<proteinExistence type="predicted"/>
<dbReference type="AlphaFoldDB" id="A0A7W8AUQ6"/>
<accession>A0A7W8AUQ6</accession>
<dbReference type="RefSeq" id="WP_229878962.1">
    <property type="nucleotide sequence ID" value="NZ_BMSQ01000005.1"/>
</dbReference>
<evidence type="ECO:0000256" key="1">
    <source>
        <dbReference type="SAM" id="MobiDB-lite"/>
    </source>
</evidence>
<feature type="region of interest" description="Disordered" evidence="1">
    <location>
        <begin position="262"/>
        <end position="299"/>
    </location>
</feature>
<name>A0A7W8AUQ6_STRST</name>
<reference evidence="3 4" key="1">
    <citation type="submission" date="2020-08" db="EMBL/GenBank/DDBJ databases">
        <title>Genomic Encyclopedia of Type Strains, Phase III (KMG-III): the genomes of soil and plant-associated and newly described type strains.</title>
        <authorList>
            <person name="Whitman W."/>
        </authorList>
    </citation>
    <scope>NUCLEOTIDE SEQUENCE [LARGE SCALE GENOMIC DNA]</scope>
    <source>
        <strain evidence="3 4">CECT 3146</strain>
    </source>
</reference>
<gene>
    <name evidence="3" type="ORF">FHS40_002749</name>
</gene>
<dbReference type="InterPro" id="IPR018966">
    <property type="entry name" value="VTC_domain"/>
</dbReference>